<reference evidence="2 3" key="2">
    <citation type="submission" date="2015-05" db="EMBL/GenBank/DDBJ databases">
        <authorList>
            <person name="Morales-Cruz A."/>
            <person name="Amrine K.C."/>
            <person name="Cantu D."/>
        </authorList>
    </citation>
    <scope>NUCLEOTIDE SEQUENCE [LARGE SCALE GENOMIC DNA]</scope>
    <source>
        <strain evidence="2">UCRPC4</strain>
    </source>
</reference>
<gene>
    <name evidence="2" type="ORF">UCRPC4_g06119</name>
</gene>
<feature type="compositionally biased region" description="Low complexity" evidence="1">
    <location>
        <begin position="326"/>
        <end position="336"/>
    </location>
</feature>
<feature type="region of interest" description="Disordered" evidence="1">
    <location>
        <begin position="167"/>
        <end position="200"/>
    </location>
</feature>
<feature type="region of interest" description="Disordered" evidence="1">
    <location>
        <begin position="316"/>
        <end position="345"/>
    </location>
</feature>
<feature type="region of interest" description="Disordered" evidence="1">
    <location>
        <begin position="242"/>
        <end position="302"/>
    </location>
</feature>
<protein>
    <recommendedName>
        <fullName evidence="4">Aminoglycoside phosphotransferase domain-containing protein</fullName>
    </recommendedName>
</protein>
<feature type="compositionally biased region" description="Polar residues" evidence="1">
    <location>
        <begin position="184"/>
        <end position="194"/>
    </location>
</feature>
<name>A0A0G2E088_PHACM</name>
<evidence type="ECO:0000256" key="1">
    <source>
        <dbReference type="SAM" id="MobiDB-lite"/>
    </source>
</evidence>
<dbReference type="AlphaFoldDB" id="A0A0G2E088"/>
<dbReference type="EMBL" id="LCWF01000172">
    <property type="protein sequence ID" value="KKY15801.1"/>
    <property type="molecule type" value="Genomic_DNA"/>
</dbReference>
<sequence length="412" mass="46167">MRSFVYSEAIEPLKEHLLKFPDLVPFKEARKLYQIIESNFWRPTPQIAESLVLGDCWTGAILIEPPLTTNIKLSRDRSDSGVFISSDQNTMNNKSSLKIGVIDWEFASVGRGFDGDMSQLLAHLQQFFMLAIHRGNQEVASSIESLLEGLVGSYLKVSREEQALWTHTPTPTPRFNGSREHDNITNNQAPTGTESAEAFQQQQQRQAILRSFLISHAAEIINCAFWKQWECGPECCGSRLDTQTSPETEFSTSNAPPQETTTADSHIKPTPASDPSKQSYASTSTTTSTFENTTNPPDTDAVADADLRGLAELGSSPIHNQINNHSPSSSSSSTTPFPKPPKKKKEDCKLIRNFMIYALKILNMRNNKLFYDEIGDDLEKNQMEMQFDPEEMRGVPRLLGTLFQDMRRVVGL</sequence>
<feature type="compositionally biased region" description="Polar residues" evidence="1">
    <location>
        <begin position="242"/>
        <end position="264"/>
    </location>
</feature>
<comment type="caution">
    <text evidence="2">The sequence shown here is derived from an EMBL/GenBank/DDBJ whole genome shotgun (WGS) entry which is preliminary data.</text>
</comment>
<proteinExistence type="predicted"/>
<reference evidence="2 3" key="1">
    <citation type="submission" date="2015-05" db="EMBL/GenBank/DDBJ databases">
        <title>Distinctive expansion of gene families associated with plant cell wall degradation and secondary metabolism in the genomes of grapevine trunk pathogens.</title>
        <authorList>
            <person name="Lawrence D.P."/>
            <person name="Travadon R."/>
            <person name="Rolshausen P.E."/>
            <person name="Baumgartner K."/>
        </authorList>
    </citation>
    <scope>NUCLEOTIDE SEQUENCE [LARGE SCALE GENOMIC DNA]</scope>
    <source>
        <strain evidence="2">UCRPC4</strain>
    </source>
</reference>
<evidence type="ECO:0000313" key="3">
    <source>
        <dbReference type="Proteomes" id="UP000053317"/>
    </source>
</evidence>
<accession>A0A0G2E088</accession>
<keyword evidence="3" id="KW-1185">Reference proteome</keyword>
<dbReference type="OrthoDB" id="25129at2759"/>
<organism evidence="2 3">
    <name type="scientific">Phaeomoniella chlamydospora</name>
    <name type="common">Phaeoacremonium chlamydosporum</name>
    <dbReference type="NCBI Taxonomy" id="158046"/>
    <lineage>
        <taxon>Eukaryota</taxon>
        <taxon>Fungi</taxon>
        <taxon>Dikarya</taxon>
        <taxon>Ascomycota</taxon>
        <taxon>Pezizomycotina</taxon>
        <taxon>Eurotiomycetes</taxon>
        <taxon>Chaetothyriomycetidae</taxon>
        <taxon>Phaeomoniellales</taxon>
        <taxon>Phaeomoniellaceae</taxon>
        <taxon>Phaeomoniella</taxon>
    </lineage>
</organism>
<evidence type="ECO:0000313" key="2">
    <source>
        <dbReference type="EMBL" id="KKY15801.1"/>
    </source>
</evidence>
<evidence type="ECO:0008006" key="4">
    <source>
        <dbReference type="Google" id="ProtNLM"/>
    </source>
</evidence>
<dbReference type="Proteomes" id="UP000053317">
    <property type="component" value="Unassembled WGS sequence"/>
</dbReference>
<feature type="compositionally biased region" description="Low complexity" evidence="1">
    <location>
        <begin position="276"/>
        <end position="294"/>
    </location>
</feature>